<dbReference type="OrthoDB" id="9791746at2"/>
<evidence type="ECO:0000313" key="5">
    <source>
        <dbReference type="EMBL" id="SHM75767.1"/>
    </source>
</evidence>
<dbReference type="Proteomes" id="UP000186002">
    <property type="component" value="Unassembled WGS sequence"/>
</dbReference>
<dbReference type="GO" id="GO:0003755">
    <property type="term" value="F:peptidyl-prolyl cis-trans isomerase activity"/>
    <property type="evidence" value="ECO:0007669"/>
    <property type="project" value="UniProtKB-KW"/>
</dbReference>
<dbReference type="PANTHER" id="PTHR47637">
    <property type="entry name" value="CHAPERONE SURA"/>
    <property type="match status" value="1"/>
</dbReference>
<evidence type="ECO:0000256" key="2">
    <source>
        <dbReference type="ARBA" id="ARBA00023110"/>
    </source>
</evidence>
<dbReference type="STRING" id="735517.SAMN05444272_3161"/>
<dbReference type="InterPro" id="IPR015391">
    <property type="entry name" value="SurA_N"/>
</dbReference>
<feature type="chain" id="PRO_5013178522" evidence="3">
    <location>
        <begin position="30"/>
        <end position="310"/>
    </location>
</feature>
<reference evidence="5 6" key="1">
    <citation type="submission" date="2016-11" db="EMBL/GenBank/DDBJ databases">
        <authorList>
            <person name="Jaros S."/>
            <person name="Januszkiewicz K."/>
            <person name="Wedrychowicz H."/>
        </authorList>
    </citation>
    <scope>NUCLEOTIDE SEQUENCE [LARGE SCALE GENOMIC DNA]</scope>
    <source>
        <strain evidence="5 6">DSM 22153</strain>
    </source>
</reference>
<sequence>MRITLSTLSLALALAVATPLAGPVATASAATIEVVVNDKAITTYEIQQRARLITLTQRKSGAVAQKLAKEELVNDVLQLTEANRVGVRVSQAEVDGAFANIARSVKLTPSQLAQALGQSGVKADTLKERLRAQLAWVQTVRRRFQADVHINESDVIAALRKSDKAEKATSMEYDLRQVIVVVPSKSSGSFKSKRKNESDQIRKAFNGCDTAGPVLAKYSEVVMKPVGRRLETELPGNLKDDIEKTEPGRLTKPQQTGKGYEMIAVCSKRELQSDIAARTEVENELRAKEGEAMSRRYLMELRSRATIIER</sequence>
<evidence type="ECO:0000256" key="3">
    <source>
        <dbReference type="SAM" id="SignalP"/>
    </source>
</evidence>
<keyword evidence="2" id="KW-0697">Rotamase</keyword>
<keyword evidence="6" id="KW-1185">Reference proteome</keyword>
<organism evidence="5 6">
    <name type="scientific">Roseibium suaedae</name>
    <dbReference type="NCBI Taxonomy" id="735517"/>
    <lineage>
        <taxon>Bacteria</taxon>
        <taxon>Pseudomonadati</taxon>
        <taxon>Pseudomonadota</taxon>
        <taxon>Alphaproteobacteria</taxon>
        <taxon>Hyphomicrobiales</taxon>
        <taxon>Stappiaceae</taxon>
        <taxon>Roseibium</taxon>
    </lineage>
</organism>
<dbReference type="PANTHER" id="PTHR47637:SF1">
    <property type="entry name" value="CHAPERONE SURA"/>
    <property type="match status" value="1"/>
</dbReference>
<dbReference type="RefSeq" id="WP_084082083.1">
    <property type="nucleotide sequence ID" value="NZ_FRBW01000003.1"/>
</dbReference>
<evidence type="ECO:0000313" key="6">
    <source>
        <dbReference type="Proteomes" id="UP000186002"/>
    </source>
</evidence>
<dbReference type="SUPFAM" id="SSF109998">
    <property type="entry name" value="Triger factor/SurA peptide-binding domain-like"/>
    <property type="match status" value="1"/>
</dbReference>
<dbReference type="InterPro" id="IPR050280">
    <property type="entry name" value="OMP_Chaperone_SurA"/>
</dbReference>
<evidence type="ECO:0000259" key="4">
    <source>
        <dbReference type="Pfam" id="PF09312"/>
    </source>
</evidence>
<gene>
    <name evidence="5" type="ORF">SAMN05444272_3161</name>
</gene>
<feature type="signal peptide" evidence="3">
    <location>
        <begin position="1"/>
        <end position="29"/>
    </location>
</feature>
<dbReference type="EMBL" id="FRBW01000003">
    <property type="protein sequence ID" value="SHM75767.1"/>
    <property type="molecule type" value="Genomic_DNA"/>
</dbReference>
<dbReference type="Pfam" id="PF09312">
    <property type="entry name" value="SurA_N"/>
    <property type="match status" value="1"/>
</dbReference>
<keyword evidence="1 3" id="KW-0732">Signal</keyword>
<evidence type="ECO:0000256" key="1">
    <source>
        <dbReference type="ARBA" id="ARBA00022729"/>
    </source>
</evidence>
<feature type="domain" description="SurA N-terminal" evidence="4">
    <location>
        <begin position="32"/>
        <end position="136"/>
    </location>
</feature>
<dbReference type="InterPro" id="IPR027304">
    <property type="entry name" value="Trigger_fact/SurA_dom_sf"/>
</dbReference>
<protein>
    <submittedName>
        <fullName evidence="5">Periplasmic chaperone for outer membrane proteins SurA</fullName>
    </submittedName>
</protein>
<accession>A0A1M7LEC2</accession>
<proteinExistence type="predicted"/>
<dbReference type="AlphaFoldDB" id="A0A1M7LEC2"/>
<dbReference type="Gene3D" id="1.10.4030.10">
    <property type="entry name" value="Porin chaperone SurA, peptide-binding domain"/>
    <property type="match status" value="1"/>
</dbReference>
<name>A0A1M7LEC2_9HYPH</name>
<keyword evidence="2" id="KW-0413">Isomerase</keyword>